<reference evidence="2 3" key="1">
    <citation type="submission" date="2024-09" db="EMBL/GenBank/DDBJ databases">
        <title>Draft genome sequence of multifaceted antimicrobials producing Streptomyces sp. strain FH1.</title>
        <authorList>
            <person name="Hassan F."/>
            <person name="Ali H."/>
            <person name="Hassan N."/>
            <person name="Nawaz A."/>
        </authorList>
    </citation>
    <scope>NUCLEOTIDE SEQUENCE [LARGE SCALE GENOMIC DNA]</scope>
    <source>
        <strain evidence="2 3">FH1</strain>
    </source>
</reference>
<keyword evidence="2" id="KW-0808">Transferase</keyword>
<keyword evidence="3" id="KW-1185">Reference proteome</keyword>
<proteinExistence type="predicted"/>
<dbReference type="GO" id="GO:0016746">
    <property type="term" value="F:acyltransferase activity"/>
    <property type="evidence" value="ECO:0007669"/>
    <property type="project" value="UniProtKB-KW"/>
</dbReference>
<dbReference type="EMBL" id="JBHGBT010000010">
    <property type="protein sequence ID" value="MFB4195308.1"/>
    <property type="molecule type" value="Genomic_DNA"/>
</dbReference>
<organism evidence="2 3">
    <name type="scientific">Streptomyces carpaticus</name>
    <dbReference type="NCBI Taxonomy" id="285558"/>
    <lineage>
        <taxon>Bacteria</taxon>
        <taxon>Bacillati</taxon>
        <taxon>Actinomycetota</taxon>
        <taxon>Actinomycetes</taxon>
        <taxon>Kitasatosporales</taxon>
        <taxon>Streptomycetaceae</taxon>
        <taxon>Streptomyces</taxon>
    </lineage>
</organism>
<dbReference type="InterPro" id="IPR016181">
    <property type="entry name" value="Acyl_CoA_acyltransferase"/>
</dbReference>
<feature type="domain" description="N-acetyltransferase" evidence="1">
    <location>
        <begin position="33"/>
        <end position="199"/>
    </location>
</feature>
<dbReference type="SUPFAM" id="SSF55729">
    <property type="entry name" value="Acyl-CoA N-acyltransferases (Nat)"/>
    <property type="match status" value="1"/>
</dbReference>
<dbReference type="InterPro" id="IPR052523">
    <property type="entry name" value="Trichothecene_AcTrans"/>
</dbReference>
<accession>A0ABV4ZMW6</accession>
<dbReference type="Gene3D" id="3.40.630.30">
    <property type="match status" value="1"/>
</dbReference>
<sequence>MTTLDTGVRPAGPQDTPRAVRTLGRALAGYPALRHTVDPDGRAERVTAIQELFFTRVGLEAGRVWVADGGDAVAVWTTPHNGNAGAVFAEIGPRLAELCGTRGAAQEALDAALAPHRPTEPVWFLATVGVTPERQGGGLGGAVLRPGIEAAEAEGVTAFLETSDPRNLPFYQRLGFEISADVTPADGGPRTWCLRRPPAGHA</sequence>
<protein>
    <submittedName>
        <fullName evidence="2">GNAT family N-acetyltransferase</fullName>
        <ecNumber evidence="2">2.3.-.-</ecNumber>
    </submittedName>
</protein>
<dbReference type="InterPro" id="IPR000182">
    <property type="entry name" value="GNAT_dom"/>
</dbReference>
<keyword evidence="2" id="KW-0012">Acyltransferase</keyword>
<gene>
    <name evidence="2" type="ORF">ACE11A_13200</name>
</gene>
<evidence type="ECO:0000313" key="2">
    <source>
        <dbReference type="EMBL" id="MFB4195308.1"/>
    </source>
</evidence>
<dbReference type="Proteomes" id="UP001577267">
    <property type="component" value="Unassembled WGS sequence"/>
</dbReference>
<dbReference type="RefSeq" id="WP_375063217.1">
    <property type="nucleotide sequence ID" value="NZ_JBHGBT010000010.1"/>
</dbReference>
<dbReference type="PANTHER" id="PTHR42791">
    <property type="entry name" value="GNAT FAMILY ACETYLTRANSFERASE"/>
    <property type="match status" value="1"/>
</dbReference>
<dbReference type="PROSITE" id="PS51186">
    <property type="entry name" value="GNAT"/>
    <property type="match status" value="1"/>
</dbReference>
<evidence type="ECO:0000313" key="3">
    <source>
        <dbReference type="Proteomes" id="UP001577267"/>
    </source>
</evidence>
<evidence type="ECO:0000259" key="1">
    <source>
        <dbReference type="PROSITE" id="PS51186"/>
    </source>
</evidence>
<dbReference type="Pfam" id="PF00583">
    <property type="entry name" value="Acetyltransf_1"/>
    <property type="match status" value="1"/>
</dbReference>
<dbReference type="EC" id="2.3.-.-" evidence="2"/>
<name>A0ABV4ZMW6_9ACTN</name>
<comment type="caution">
    <text evidence="2">The sequence shown here is derived from an EMBL/GenBank/DDBJ whole genome shotgun (WGS) entry which is preliminary data.</text>
</comment>
<dbReference type="CDD" id="cd04301">
    <property type="entry name" value="NAT_SF"/>
    <property type="match status" value="1"/>
</dbReference>
<dbReference type="PANTHER" id="PTHR42791:SF1">
    <property type="entry name" value="N-ACETYLTRANSFERASE DOMAIN-CONTAINING PROTEIN"/>
    <property type="match status" value="1"/>
</dbReference>